<dbReference type="EMBL" id="SMKA01000133">
    <property type="protein sequence ID" value="TDC24810.1"/>
    <property type="molecule type" value="Genomic_DNA"/>
</dbReference>
<organism evidence="2 3">
    <name type="scientific">Kribbella albertanoniae</name>
    <dbReference type="NCBI Taxonomy" id="1266829"/>
    <lineage>
        <taxon>Bacteria</taxon>
        <taxon>Bacillati</taxon>
        <taxon>Actinomycetota</taxon>
        <taxon>Actinomycetes</taxon>
        <taxon>Propionibacteriales</taxon>
        <taxon>Kribbellaceae</taxon>
        <taxon>Kribbella</taxon>
    </lineage>
</organism>
<accession>A0A4R4PR69</accession>
<reference evidence="2 3" key="1">
    <citation type="submission" date="2019-03" db="EMBL/GenBank/DDBJ databases">
        <title>Draft genome sequences of novel Actinobacteria.</title>
        <authorList>
            <person name="Sahin N."/>
            <person name="Ay H."/>
            <person name="Saygin H."/>
        </authorList>
    </citation>
    <scope>NUCLEOTIDE SEQUENCE [LARGE SCALE GENOMIC DNA]</scope>
    <source>
        <strain evidence="2 3">JCM 30547</strain>
    </source>
</reference>
<feature type="compositionally biased region" description="Basic and acidic residues" evidence="1">
    <location>
        <begin position="1"/>
        <end position="53"/>
    </location>
</feature>
<protein>
    <submittedName>
        <fullName evidence="2">Antitoxin</fullName>
    </submittedName>
</protein>
<dbReference type="Proteomes" id="UP000295075">
    <property type="component" value="Unassembled WGS sequence"/>
</dbReference>
<dbReference type="AlphaFoldDB" id="A0A4R4PR69"/>
<dbReference type="Pfam" id="PF14013">
    <property type="entry name" value="MT0933_antitox"/>
    <property type="match status" value="1"/>
</dbReference>
<sequence length="64" mass="6805">MGIFDKAKDALGEHGDKVDEGIEKAGDFADEKTGGEHADKIDQGQEFAKDRLGDLGGNQDDNNA</sequence>
<comment type="caution">
    <text evidence="2">The sequence shown here is derived from an EMBL/GenBank/DDBJ whole genome shotgun (WGS) entry which is preliminary data.</text>
</comment>
<dbReference type="RefSeq" id="WP_132410656.1">
    <property type="nucleotide sequence ID" value="NZ_SMKA01000133.1"/>
</dbReference>
<evidence type="ECO:0000313" key="2">
    <source>
        <dbReference type="EMBL" id="TDC24810.1"/>
    </source>
</evidence>
<proteinExistence type="predicted"/>
<evidence type="ECO:0000313" key="3">
    <source>
        <dbReference type="Proteomes" id="UP000295075"/>
    </source>
</evidence>
<gene>
    <name evidence="2" type="ORF">E1261_25375</name>
</gene>
<keyword evidence="3" id="KW-1185">Reference proteome</keyword>
<dbReference type="InterPro" id="IPR028037">
    <property type="entry name" value="Antitoxin_Rv0909/MT0933"/>
</dbReference>
<feature type="region of interest" description="Disordered" evidence="1">
    <location>
        <begin position="1"/>
        <end position="64"/>
    </location>
</feature>
<evidence type="ECO:0000256" key="1">
    <source>
        <dbReference type="SAM" id="MobiDB-lite"/>
    </source>
</evidence>
<name>A0A4R4PR69_9ACTN</name>
<dbReference type="OrthoDB" id="5125103at2"/>